<comment type="caution">
    <text evidence="7">The sequence shown here is derived from an EMBL/GenBank/DDBJ whole genome shotgun (WGS) entry which is preliminary data.</text>
</comment>
<feature type="transmembrane region" description="Helical" evidence="5">
    <location>
        <begin position="399"/>
        <end position="418"/>
    </location>
</feature>
<feature type="transmembrane region" description="Helical" evidence="5">
    <location>
        <begin position="302"/>
        <end position="323"/>
    </location>
</feature>
<feature type="domain" description="Major facilitator superfamily (MFS) profile" evidence="6">
    <location>
        <begin position="32"/>
        <end position="447"/>
    </location>
</feature>
<evidence type="ECO:0000256" key="1">
    <source>
        <dbReference type="ARBA" id="ARBA00004651"/>
    </source>
</evidence>
<dbReference type="EMBL" id="JAAXLA010000005">
    <property type="protein sequence ID" value="NMH96524.1"/>
    <property type="molecule type" value="Genomic_DNA"/>
</dbReference>
<proteinExistence type="predicted"/>
<feature type="transmembrane region" description="Helical" evidence="5">
    <location>
        <begin position="31"/>
        <end position="54"/>
    </location>
</feature>
<evidence type="ECO:0000313" key="8">
    <source>
        <dbReference type="Proteomes" id="UP000820669"/>
    </source>
</evidence>
<dbReference type="PANTHER" id="PTHR23508">
    <property type="entry name" value="CARBOXYLIC ACID TRANSPORTER PROTEIN HOMOLOG"/>
    <property type="match status" value="1"/>
</dbReference>
<feature type="transmembrane region" description="Helical" evidence="5">
    <location>
        <begin position="97"/>
        <end position="115"/>
    </location>
</feature>
<feature type="transmembrane region" description="Helical" evidence="5">
    <location>
        <begin position="335"/>
        <end position="352"/>
    </location>
</feature>
<dbReference type="CDD" id="cd17316">
    <property type="entry name" value="MFS_SV2_like"/>
    <property type="match status" value="1"/>
</dbReference>
<feature type="transmembrane region" description="Helical" evidence="5">
    <location>
        <begin position="424"/>
        <end position="443"/>
    </location>
</feature>
<name>A0ABX1S6H9_9PSEU</name>
<comment type="subcellular location">
    <subcellularLocation>
        <location evidence="1">Cell membrane</location>
        <topology evidence="1">Multi-pass membrane protein</topology>
    </subcellularLocation>
</comment>
<dbReference type="PROSITE" id="PS00216">
    <property type="entry name" value="SUGAR_TRANSPORT_1"/>
    <property type="match status" value="1"/>
</dbReference>
<evidence type="ECO:0000256" key="4">
    <source>
        <dbReference type="ARBA" id="ARBA00023136"/>
    </source>
</evidence>
<feature type="transmembrane region" description="Helical" evidence="5">
    <location>
        <begin position="60"/>
        <end position="85"/>
    </location>
</feature>
<feature type="transmembrane region" description="Helical" evidence="5">
    <location>
        <begin position="185"/>
        <end position="207"/>
    </location>
</feature>
<dbReference type="Proteomes" id="UP000820669">
    <property type="component" value="Unassembled WGS sequence"/>
</dbReference>
<keyword evidence="3 5" id="KW-1133">Transmembrane helix</keyword>
<dbReference type="InterPro" id="IPR036259">
    <property type="entry name" value="MFS_trans_sf"/>
</dbReference>
<protein>
    <submittedName>
        <fullName evidence="7">MFS transporter</fullName>
    </submittedName>
</protein>
<dbReference type="PANTHER" id="PTHR23508:SF10">
    <property type="entry name" value="CARBOXYLIC ACID TRANSPORTER PROTEIN HOMOLOG"/>
    <property type="match status" value="1"/>
</dbReference>
<evidence type="ECO:0000313" key="7">
    <source>
        <dbReference type="EMBL" id="NMH96524.1"/>
    </source>
</evidence>
<dbReference type="SUPFAM" id="SSF103473">
    <property type="entry name" value="MFS general substrate transporter"/>
    <property type="match status" value="1"/>
</dbReference>
<keyword evidence="2 5" id="KW-0812">Transmembrane</keyword>
<dbReference type="InterPro" id="IPR020846">
    <property type="entry name" value="MFS_dom"/>
</dbReference>
<reference evidence="7 8" key="1">
    <citation type="submission" date="2020-04" db="EMBL/GenBank/DDBJ databases">
        <authorList>
            <person name="Klaysubun C."/>
            <person name="Duangmal K."/>
            <person name="Lipun K."/>
        </authorList>
    </citation>
    <scope>NUCLEOTIDE SEQUENCE [LARGE SCALE GENOMIC DNA]</scope>
    <source>
        <strain evidence="7 8">K10HN5</strain>
    </source>
</reference>
<evidence type="ECO:0000256" key="5">
    <source>
        <dbReference type="SAM" id="Phobius"/>
    </source>
</evidence>
<feature type="transmembrane region" description="Helical" evidence="5">
    <location>
        <begin position="158"/>
        <end position="179"/>
    </location>
</feature>
<feature type="transmembrane region" description="Helical" evidence="5">
    <location>
        <begin position="127"/>
        <end position="146"/>
    </location>
</feature>
<keyword evidence="8" id="KW-1185">Reference proteome</keyword>
<organism evidence="7 8">
    <name type="scientific">Pseudonocardia acidicola</name>
    <dbReference type="NCBI Taxonomy" id="2724939"/>
    <lineage>
        <taxon>Bacteria</taxon>
        <taxon>Bacillati</taxon>
        <taxon>Actinomycetota</taxon>
        <taxon>Actinomycetes</taxon>
        <taxon>Pseudonocardiales</taxon>
        <taxon>Pseudonocardiaceae</taxon>
        <taxon>Pseudonocardia</taxon>
    </lineage>
</organism>
<dbReference type="PROSITE" id="PS50850">
    <property type="entry name" value="MFS"/>
    <property type="match status" value="1"/>
</dbReference>
<keyword evidence="4 5" id="KW-0472">Membrane</keyword>
<dbReference type="InterPro" id="IPR005829">
    <property type="entry name" value="Sugar_transporter_CS"/>
</dbReference>
<dbReference type="Gene3D" id="1.20.1250.20">
    <property type="entry name" value="MFS general substrate transporter like domains"/>
    <property type="match status" value="1"/>
</dbReference>
<gene>
    <name evidence="7" type="ORF">HF526_04200</name>
</gene>
<evidence type="ECO:0000259" key="6">
    <source>
        <dbReference type="PROSITE" id="PS50850"/>
    </source>
</evidence>
<dbReference type="InterPro" id="IPR011701">
    <property type="entry name" value="MFS"/>
</dbReference>
<sequence length="468" mass="49883">MTEPAGPPTLRAFAASARLDRIPVATRSHRVWVALLCAVFLFELADLNTFAYVAPALKQHWGASVGSIGTVTAAAFLGMFVGALIGGRLADVLGRKWALTGSAICYSLFSLLSALSPNMATLGVLRVLTGVGLEAMTVVGLIYVAEMFPARMRGRYQALILGVGLIGIPMMSWFARFVVPTGADGWRWVFVLGAVGILAAAAMIRLLPESARWLDAHGHSESAAALVASLEAEARELTGEELPPVGDPPVAENPGRLRELIRGRYRSRTLLLSLAWIFGILGFYGFNAWVPTLLVEKGYDMVASLTYTAILSIGAVPGALLAWPLIDRWERKHTLLGIELVVVCLVLVYGFVASVPVILIAGFCITLLLQMQTAFLYTYTPEVFPTRLRGVGTGFTNGLGRLAGAGGGVLVAAIFQAWGYVSVFVYVAACMGLVGLLIAVFGVRTTGRSLETITRTDDGHASPVDSVL</sequence>
<evidence type="ECO:0000256" key="3">
    <source>
        <dbReference type="ARBA" id="ARBA00022989"/>
    </source>
</evidence>
<evidence type="ECO:0000256" key="2">
    <source>
        <dbReference type="ARBA" id="ARBA00022692"/>
    </source>
</evidence>
<accession>A0ABX1S6H9</accession>
<dbReference type="Pfam" id="PF07690">
    <property type="entry name" value="MFS_1"/>
    <property type="match status" value="1"/>
</dbReference>
<feature type="transmembrane region" description="Helical" evidence="5">
    <location>
        <begin position="270"/>
        <end position="290"/>
    </location>
</feature>
<feature type="transmembrane region" description="Helical" evidence="5">
    <location>
        <begin position="358"/>
        <end position="379"/>
    </location>
</feature>